<dbReference type="InterPro" id="IPR005135">
    <property type="entry name" value="Endo/exonuclease/phosphatase"/>
</dbReference>
<evidence type="ECO:0000313" key="2">
    <source>
        <dbReference type="EMBL" id="SHO64534.1"/>
    </source>
</evidence>
<dbReference type="Pfam" id="PF03372">
    <property type="entry name" value="Exo_endo_phos"/>
    <property type="match status" value="1"/>
</dbReference>
<keyword evidence="2" id="KW-0269">Exonuclease</keyword>
<evidence type="ECO:0000259" key="1">
    <source>
        <dbReference type="Pfam" id="PF03372"/>
    </source>
</evidence>
<gene>
    <name evidence="2" type="ORF">SAMN04488108_3515</name>
</gene>
<dbReference type="PANTHER" id="PTHR14859:SF1">
    <property type="entry name" value="PGAP2-INTERACTING PROTEIN"/>
    <property type="match status" value="1"/>
</dbReference>
<dbReference type="OrthoDB" id="5447300at2"/>
<name>A0A1M7ZI33_9BACT</name>
<protein>
    <submittedName>
        <fullName evidence="2">Metal-dependent hydrolase, endonuclease/exonuclease/phosphatase family</fullName>
    </submittedName>
</protein>
<proteinExistence type="predicted"/>
<dbReference type="Proteomes" id="UP000184609">
    <property type="component" value="Unassembled WGS sequence"/>
</dbReference>
<keyword evidence="2" id="KW-0378">Hydrolase</keyword>
<organism evidence="2 3">
    <name type="scientific">Algoriphagus zhangzhouensis</name>
    <dbReference type="NCBI Taxonomy" id="1073327"/>
    <lineage>
        <taxon>Bacteria</taxon>
        <taxon>Pseudomonadati</taxon>
        <taxon>Bacteroidota</taxon>
        <taxon>Cytophagia</taxon>
        <taxon>Cytophagales</taxon>
        <taxon>Cyclobacteriaceae</taxon>
        <taxon>Algoriphagus</taxon>
    </lineage>
</organism>
<dbReference type="GO" id="GO:0006506">
    <property type="term" value="P:GPI anchor biosynthetic process"/>
    <property type="evidence" value="ECO:0007669"/>
    <property type="project" value="TreeGrafter"/>
</dbReference>
<evidence type="ECO:0000313" key="3">
    <source>
        <dbReference type="Proteomes" id="UP000184609"/>
    </source>
</evidence>
<dbReference type="InterPro" id="IPR051916">
    <property type="entry name" value="GPI-anchor_lipid_remodeler"/>
</dbReference>
<dbReference type="STRING" id="1073327.SAMN04488108_3515"/>
<dbReference type="GO" id="GO:0016020">
    <property type="term" value="C:membrane"/>
    <property type="evidence" value="ECO:0007669"/>
    <property type="project" value="GOC"/>
</dbReference>
<feature type="domain" description="Endonuclease/exonuclease/phosphatase" evidence="1">
    <location>
        <begin position="27"/>
        <end position="245"/>
    </location>
</feature>
<dbReference type="Gene3D" id="3.60.10.10">
    <property type="entry name" value="Endonuclease/exonuclease/phosphatase"/>
    <property type="match status" value="1"/>
</dbReference>
<dbReference type="InterPro" id="IPR036691">
    <property type="entry name" value="Endo/exonu/phosph_ase_sf"/>
</dbReference>
<keyword evidence="2" id="KW-0540">Nuclease</keyword>
<reference evidence="3" key="1">
    <citation type="submission" date="2016-12" db="EMBL/GenBank/DDBJ databases">
        <authorList>
            <person name="Varghese N."/>
            <person name="Submissions S."/>
        </authorList>
    </citation>
    <scope>NUCLEOTIDE SEQUENCE [LARGE SCALE GENOMIC DNA]</scope>
    <source>
        <strain evidence="3">DSM 25035</strain>
    </source>
</reference>
<keyword evidence="2" id="KW-0255">Endonuclease</keyword>
<accession>A0A1M7ZI33</accession>
<dbReference type="PANTHER" id="PTHR14859">
    <property type="entry name" value="CALCOFLUOR WHITE HYPERSENSITIVE PROTEIN PRECURSOR"/>
    <property type="match status" value="1"/>
</dbReference>
<dbReference type="EMBL" id="FRXN01000005">
    <property type="protein sequence ID" value="SHO64534.1"/>
    <property type="molecule type" value="Genomic_DNA"/>
</dbReference>
<keyword evidence="3" id="KW-1185">Reference proteome</keyword>
<dbReference type="SUPFAM" id="SSF56219">
    <property type="entry name" value="DNase I-like"/>
    <property type="match status" value="1"/>
</dbReference>
<dbReference type="RefSeq" id="WP_073573110.1">
    <property type="nucleotide sequence ID" value="NZ_FRXN01000005.1"/>
</dbReference>
<dbReference type="GO" id="GO:0004527">
    <property type="term" value="F:exonuclease activity"/>
    <property type="evidence" value="ECO:0007669"/>
    <property type="project" value="UniProtKB-KW"/>
</dbReference>
<dbReference type="GO" id="GO:0004519">
    <property type="term" value="F:endonuclease activity"/>
    <property type="evidence" value="ECO:0007669"/>
    <property type="project" value="UniProtKB-KW"/>
</dbReference>
<sequence>MKRIVPIFFYIFLASILSLQAQTLKVMSYNIHHGATKEEKLTIREMGDFILKSQADLVGLQEVDSVCNRSGKQNQIKILAQITKMNPQFARHFAYDGGAYGLGILSKYPMEDVKNERILSIRSNGDTSTLAFLSAKIQLGNEKTVRFATAHLALDHATRMTQISQILEYLEGEFPVILTGDFNTLPDSPEIELLNKRFQLTQEEDDLTFPEKDPTKKIDYILVDKELSQKTFKKKVFIGNFLSDHLPIQSEIIIH</sequence>
<dbReference type="AlphaFoldDB" id="A0A1M7ZI33"/>